<protein>
    <submittedName>
        <fullName evidence="1">Uncharacterized protein</fullName>
    </submittedName>
</protein>
<gene>
    <name evidence="1" type="ORF">DK419_02580</name>
</gene>
<name>A0A2U8WGS8_9HYPH</name>
<evidence type="ECO:0000313" key="1">
    <source>
        <dbReference type="EMBL" id="AWN45343.1"/>
    </source>
</evidence>
<dbReference type="OrthoDB" id="7985618at2"/>
<reference evidence="1 2" key="1">
    <citation type="submission" date="2018-05" db="EMBL/GenBank/DDBJ databases">
        <title>Complete Genome Sequence of Methylobacterium sp. 17Sr1-28.</title>
        <authorList>
            <person name="Srinivasan S."/>
        </authorList>
    </citation>
    <scope>NUCLEOTIDE SEQUENCE [LARGE SCALE GENOMIC DNA]</scope>
    <source>
        <strain evidence="1 2">17Sr1-28</strain>
    </source>
</reference>
<dbReference type="Proteomes" id="UP000245444">
    <property type="component" value="Chromosome"/>
</dbReference>
<organism evidence="1 2">
    <name type="scientific">Methylobacterium terrae</name>
    <dbReference type="NCBI Taxonomy" id="2202827"/>
    <lineage>
        <taxon>Bacteria</taxon>
        <taxon>Pseudomonadati</taxon>
        <taxon>Pseudomonadota</taxon>
        <taxon>Alphaproteobacteria</taxon>
        <taxon>Hyphomicrobiales</taxon>
        <taxon>Methylobacteriaceae</taxon>
        <taxon>Methylobacterium</taxon>
    </lineage>
</organism>
<sequence length="105" mass="11449">MNVQDGVSLEHLREFWQEATDGGSLDKHDPRTIVAACRRLDPTVDGRLREQLLNHLCATAQRILRPQVSARHENGGEDAVLEVVGAMVVSILDPDSADGIGDLLP</sequence>
<dbReference type="EMBL" id="CP029553">
    <property type="protein sequence ID" value="AWN45343.1"/>
    <property type="molecule type" value="Genomic_DNA"/>
</dbReference>
<proteinExistence type="predicted"/>
<accession>A0A2U8WGS8</accession>
<dbReference type="AlphaFoldDB" id="A0A2U8WGS8"/>
<evidence type="ECO:0000313" key="2">
    <source>
        <dbReference type="Proteomes" id="UP000245444"/>
    </source>
</evidence>
<dbReference type="KEGG" id="mtea:DK419_02580"/>
<dbReference type="RefSeq" id="WP_109957712.1">
    <property type="nucleotide sequence ID" value="NZ_CP029553.1"/>
</dbReference>
<keyword evidence="2" id="KW-1185">Reference proteome</keyword>